<dbReference type="GO" id="GO:0031122">
    <property type="term" value="P:cytoplasmic microtubule organization"/>
    <property type="evidence" value="ECO:0007669"/>
    <property type="project" value="InterPro"/>
</dbReference>
<evidence type="ECO:0000256" key="4">
    <source>
        <dbReference type="SAM" id="Coils"/>
    </source>
</evidence>
<protein>
    <submittedName>
        <fullName evidence="7">HOOK-domain-containing protein</fullName>
    </submittedName>
</protein>
<dbReference type="CDD" id="cd22211">
    <property type="entry name" value="HkD_SF"/>
    <property type="match status" value="1"/>
</dbReference>
<feature type="non-terminal residue" evidence="7">
    <location>
        <position position="1"/>
    </location>
</feature>
<dbReference type="PANTHER" id="PTHR18947">
    <property type="entry name" value="HOOK PROTEINS"/>
    <property type="match status" value="1"/>
</dbReference>
<dbReference type="GO" id="GO:0005815">
    <property type="term" value="C:microtubule organizing center"/>
    <property type="evidence" value="ECO:0007669"/>
    <property type="project" value="TreeGrafter"/>
</dbReference>
<evidence type="ECO:0000259" key="6">
    <source>
        <dbReference type="Pfam" id="PF19047"/>
    </source>
</evidence>
<dbReference type="Proteomes" id="UP000076532">
    <property type="component" value="Unassembled WGS sequence"/>
</dbReference>
<dbReference type="OrthoDB" id="49395at2759"/>
<dbReference type="InterPro" id="IPR008636">
    <property type="entry name" value="Hook_C"/>
</dbReference>
<keyword evidence="2" id="KW-0963">Cytoplasm</keyword>
<accession>A0A166SVJ0</accession>
<dbReference type="AlphaFoldDB" id="A0A166SVJ0"/>
<reference evidence="7 8" key="1">
    <citation type="journal article" date="2016" name="Mol. Biol. Evol.">
        <title>Comparative Genomics of Early-Diverging Mushroom-Forming Fungi Provides Insights into the Origins of Lignocellulose Decay Capabilities.</title>
        <authorList>
            <person name="Nagy L.G."/>
            <person name="Riley R."/>
            <person name="Tritt A."/>
            <person name="Adam C."/>
            <person name="Daum C."/>
            <person name="Floudas D."/>
            <person name="Sun H."/>
            <person name="Yadav J.S."/>
            <person name="Pangilinan J."/>
            <person name="Larsson K.H."/>
            <person name="Matsuura K."/>
            <person name="Barry K."/>
            <person name="Labutti K."/>
            <person name="Kuo R."/>
            <person name="Ohm R.A."/>
            <person name="Bhattacharya S.S."/>
            <person name="Shirouzu T."/>
            <person name="Yoshinaga Y."/>
            <person name="Martin F.M."/>
            <person name="Grigoriev I.V."/>
            <person name="Hibbett D.S."/>
        </authorList>
    </citation>
    <scope>NUCLEOTIDE SEQUENCE [LARGE SCALE GENOMIC DNA]</scope>
    <source>
        <strain evidence="7 8">CBS 109695</strain>
    </source>
</reference>
<dbReference type="EMBL" id="KV417496">
    <property type="protein sequence ID" value="KZP29909.1"/>
    <property type="molecule type" value="Genomic_DNA"/>
</dbReference>
<evidence type="ECO:0000313" key="8">
    <source>
        <dbReference type="Proteomes" id="UP000076532"/>
    </source>
</evidence>
<dbReference type="GO" id="GO:0051959">
    <property type="term" value="F:dynein light intermediate chain binding"/>
    <property type="evidence" value="ECO:0007669"/>
    <property type="project" value="TreeGrafter"/>
</dbReference>
<evidence type="ECO:0000313" key="7">
    <source>
        <dbReference type="EMBL" id="KZP29909.1"/>
    </source>
</evidence>
<keyword evidence="8" id="KW-1185">Reference proteome</keyword>
<dbReference type="GO" id="GO:0030705">
    <property type="term" value="P:cytoskeleton-dependent intracellular transport"/>
    <property type="evidence" value="ECO:0007669"/>
    <property type="project" value="InterPro"/>
</dbReference>
<feature type="coiled-coil region" evidence="4">
    <location>
        <begin position="223"/>
        <end position="366"/>
    </location>
</feature>
<proteinExistence type="predicted"/>
<dbReference type="GO" id="GO:0008017">
    <property type="term" value="F:microtubule binding"/>
    <property type="evidence" value="ECO:0007669"/>
    <property type="project" value="InterPro"/>
</dbReference>
<gene>
    <name evidence="7" type="ORF">FIBSPDRAFT_726558</name>
</gene>
<dbReference type="SUPFAM" id="SSF116907">
    <property type="entry name" value="Hook domain"/>
    <property type="match status" value="1"/>
</dbReference>
<evidence type="ECO:0000256" key="1">
    <source>
        <dbReference type="ARBA" id="ARBA00004496"/>
    </source>
</evidence>
<name>A0A166SVJ0_9AGAM</name>
<organism evidence="7 8">
    <name type="scientific">Athelia psychrophila</name>
    <dbReference type="NCBI Taxonomy" id="1759441"/>
    <lineage>
        <taxon>Eukaryota</taxon>
        <taxon>Fungi</taxon>
        <taxon>Dikarya</taxon>
        <taxon>Basidiomycota</taxon>
        <taxon>Agaricomycotina</taxon>
        <taxon>Agaricomycetes</taxon>
        <taxon>Agaricomycetidae</taxon>
        <taxon>Atheliales</taxon>
        <taxon>Atheliaceae</taxon>
        <taxon>Athelia</taxon>
    </lineage>
</organism>
<evidence type="ECO:0000259" key="5">
    <source>
        <dbReference type="Pfam" id="PF05622"/>
    </source>
</evidence>
<dbReference type="Pfam" id="PF19047">
    <property type="entry name" value="HOOK_N"/>
    <property type="match status" value="1"/>
</dbReference>
<dbReference type="Gene3D" id="1.10.418.10">
    <property type="entry name" value="Calponin-like domain"/>
    <property type="match status" value="1"/>
</dbReference>
<feature type="coiled-coil region" evidence="4">
    <location>
        <begin position="493"/>
        <end position="540"/>
    </location>
</feature>
<dbReference type="STRING" id="436010.A0A166SVJ0"/>
<dbReference type="PANTHER" id="PTHR18947:SF28">
    <property type="entry name" value="GIRDIN, ISOFORM A"/>
    <property type="match status" value="1"/>
</dbReference>
<evidence type="ECO:0000256" key="3">
    <source>
        <dbReference type="ARBA" id="ARBA00023054"/>
    </source>
</evidence>
<dbReference type="Pfam" id="PF05622">
    <property type="entry name" value="HOOK"/>
    <property type="match status" value="1"/>
</dbReference>
<keyword evidence="3 4" id="KW-0175">Coiled coil</keyword>
<sequence>TMDAQRKELDAFLAFLGTYALARTVATVADLSDGAPLFEILGLIDPEYFRQPSRPSTTLSDNWVLRFSALKRLYRLMTQYFADVLQKPTSGLDVPDLQALAKDHSVGSALVLCRITIAIAVQCEGNKEIIEKIQALGEGDQHCLMKAIEQVMSKLSVSGDEGVGEVSMTEYVFHSVRFLSILSEYDHYYQIQSERSQILAEKDTLDQVYQTLLEEHRTLQTHYDDVVSEKEDLMSRMRELQRDVSTQRDDKPDIMMRAEIDRLRAELQKSEDNLAMAESELDKHTSLITDLTRKVDELQVKADEAGRLKDQVDEYRHAADKLQKTENVMEKYKKKLQEGADLRSHVKSLEKQNADLVDKNASLEEEYRKVAAFKPLMESYKNQIAELETKGSSRTKELNTVKFELEQTRTKLKITSEERAKDAEALELYQERVKELELNSTRPVGKVPRSAVVEGTENDGNMTEAELMNREEEDEDVEGLGGELDDAITGTTMTDLKLQVRQLKRDLDAVRKKEVDASRVLVLENLLEDANRMKARYEADYLVAHREQLVLQNDLEEIRSGKSMGDGAEAAIALRQRLNETVEEVDALRKAHTELEVKFETQSKELTIAKSDLNLVNKDQLDILATLRESVNEDKLGLEADMERLKDQIKDLGDKNRMQLEQVNALLMEKVNLQSEGIGHRETMLQRERAYGELRSSLSGKDVPEDIKARLLAMHEENVNAKEQLKTAQEKLVKARAFIKSQDKLFKEEQVKLAGSTPGTFEEAEASFRSQIKILEEDLARQKRLMSESTKRYRREQELMLSAIHSMGMRTARDHLGVAQKQGRPDPTSWLAVQRKNVCWLFFQLVCQHLDRLLSLACASSDSISVGPFYFDLPRIPPHIPGILYHPALCCISFIRFEE</sequence>
<feature type="coiled-coil region" evidence="4">
    <location>
        <begin position="571"/>
        <end position="598"/>
    </location>
</feature>
<dbReference type="InterPro" id="IPR036872">
    <property type="entry name" value="CH_dom_sf"/>
</dbReference>
<feature type="domain" description="Hook C-terminal" evidence="5">
    <location>
        <begin position="205"/>
        <end position="598"/>
    </location>
</feature>
<evidence type="ECO:0000256" key="2">
    <source>
        <dbReference type="ARBA" id="ARBA00022490"/>
    </source>
</evidence>
<comment type="subcellular location">
    <subcellularLocation>
        <location evidence="1">Cytoplasm</location>
    </subcellularLocation>
</comment>
<dbReference type="GO" id="GO:0005737">
    <property type="term" value="C:cytoplasm"/>
    <property type="evidence" value="ECO:0007669"/>
    <property type="project" value="UniProtKB-SubCell"/>
</dbReference>
<dbReference type="InterPro" id="IPR043936">
    <property type="entry name" value="HOOK_N"/>
</dbReference>
<feature type="domain" description="HOOK N-terminal" evidence="6">
    <location>
        <begin position="9"/>
        <end position="149"/>
    </location>
</feature>
<feature type="coiled-coil region" evidence="4">
    <location>
        <begin position="628"/>
        <end position="662"/>
    </location>
</feature>